<sequence length="351" mass="38428">MQKRLFLLGVLVLVAAQVATAQMGGRFAFRFLEVPTHARVAALGGVNVSSGLEEVNAVTANPALLQGKTNHQLGFSYLNYLSDISQNNLQYAFESKRWGRNAIGVQYLDYGDFVQRDAAGQEEGSFTVRDYAVSFSHAATIEHFTLGATAKVAVSSIAGDQAVATLVDIGGTFNHPEQDFVVGLAVKNLGLMLNTYGTGERDAMPLDIQLGASYKPEHAPFRLSVTAHQLNRWDVVYLDPNKKGTINENGEEVKEEKSFGDQLARHFVTGAEFILGPGFQLRAGYNHLRRQELVVENVGGMAGFSFGASIKIYAFRFDYTYAKMHVAGAANYLTLTTDLNRFLKKATLQDL</sequence>
<dbReference type="Gene3D" id="2.40.160.60">
    <property type="entry name" value="Outer membrane protein transport protein (OMPP1/FadL/TodX)"/>
    <property type="match status" value="1"/>
</dbReference>
<comment type="caution">
    <text evidence="2">The sequence shown here is derived from an EMBL/GenBank/DDBJ whole genome shotgun (WGS) entry which is preliminary data.</text>
</comment>
<accession>A0A839G812</accession>
<proteinExistence type="predicted"/>
<feature type="chain" id="PRO_5032298267" description="Type IX secretion system protein PorQ" evidence="1">
    <location>
        <begin position="22"/>
        <end position="351"/>
    </location>
</feature>
<gene>
    <name evidence="2" type="ORF">FHS90_000271</name>
</gene>
<evidence type="ECO:0008006" key="4">
    <source>
        <dbReference type="Google" id="ProtNLM"/>
    </source>
</evidence>
<dbReference type="EMBL" id="JACJIQ010000001">
    <property type="protein sequence ID" value="MBA9075574.1"/>
    <property type="molecule type" value="Genomic_DNA"/>
</dbReference>
<feature type="signal peptide" evidence="1">
    <location>
        <begin position="1"/>
        <end position="21"/>
    </location>
</feature>
<dbReference type="RefSeq" id="WP_182511277.1">
    <property type="nucleotide sequence ID" value="NZ_JACJIQ010000001.1"/>
</dbReference>
<keyword evidence="3" id="KW-1185">Reference proteome</keyword>
<protein>
    <recommendedName>
        <fullName evidence="4">Type IX secretion system protein PorQ</fullName>
    </recommendedName>
</protein>
<reference evidence="2 3" key="1">
    <citation type="submission" date="2020-08" db="EMBL/GenBank/DDBJ databases">
        <title>Genomic Encyclopedia of Type Strains, Phase IV (KMG-IV): sequencing the most valuable type-strain genomes for metagenomic binning, comparative biology and taxonomic classification.</title>
        <authorList>
            <person name="Goeker M."/>
        </authorList>
    </citation>
    <scope>NUCLEOTIDE SEQUENCE [LARGE SCALE GENOMIC DNA]</scope>
    <source>
        <strain evidence="2 3">DSM 29854</strain>
    </source>
</reference>
<dbReference type="Proteomes" id="UP000563094">
    <property type="component" value="Unassembled WGS sequence"/>
</dbReference>
<organism evidence="2 3">
    <name type="scientific">Rufibacter quisquiliarum</name>
    <dbReference type="NCBI Taxonomy" id="1549639"/>
    <lineage>
        <taxon>Bacteria</taxon>
        <taxon>Pseudomonadati</taxon>
        <taxon>Bacteroidota</taxon>
        <taxon>Cytophagia</taxon>
        <taxon>Cytophagales</taxon>
        <taxon>Hymenobacteraceae</taxon>
        <taxon>Rufibacter</taxon>
    </lineage>
</organism>
<dbReference type="NCBIfam" id="NF033709">
    <property type="entry name" value="PorV_fam"/>
    <property type="match status" value="1"/>
</dbReference>
<dbReference type="AlphaFoldDB" id="A0A839G812"/>
<name>A0A839G812_9BACT</name>
<keyword evidence="1" id="KW-0732">Signal</keyword>
<dbReference type="NCBIfam" id="NF033711">
    <property type="entry name" value="T9SS_PorQ"/>
    <property type="match status" value="1"/>
</dbReference>
<evidence type="ECO:0000256" key="1">
    <source>
        <dbReference type="SAM" id="SignalP"/>
    </source>
</evidence>
<evidence type="ECO:0000313" key="3">
    <source>
        <dbReference type="Proteomes" id="UP000563094"/>
    </source>
</evidence>
<dbReference type="SUPFAM" id="SSF56935">
    <property type="entry name" value="Porins"/>
    <property type="match status" value="1"/>
</dbReference>
<evidence type="ECO:0000313" key="2">
    <source>
        <dbReference type="EMBL" id="MBA9075574.1"/>
    </source>
</evidence>